<dbReference type="CDD" id="cd06257">
    <property type="entry name" value="DnaJ"/>
    <property type="match status" value="1"/>
</dbReference>
<dbReference type="WBParaSite" id="TCONS_00016764.p1">
    <property type="protein sequence ID" value="TCONS_00016764.p1"/>
    <property type="gene ID" value="XLOC_011417"/>
</dbReference>
<evidence type="ECO:0000256" key="3">
    <source>
        <dbReference type="ARBA" id="ARBA00077014"/>
    </source>
</evidence>
<dbReference type="InterPro" id="IPR036869">
    <property type="entry name" value="J_dom_sf"/>
</dbReference>
<dbReference type="GO" id="GO:0051787">
    <property type="term" value="F:misfolded protein binding"/>
    <property type="evidence" value="ECO:0007669"/>
    <property type="project" value="TreeGrafter"/>
</dbReference>
<evidence type="ECO:0000313" key="7">
    <source>
        <dbReference type="WBParaSite" id="SSTP_0001236700.1"/>
    </source>
</evidence>
<dbReference type="InterPro" id="IPR002939">
    <property type="entry name" value="DnaJ_C"/>
</dbReference>
<dbReference type="Pfam" id="PF00226">
    <property type="entry name" value="DnaJ"/>
    <property type="match status" value="1"/>
</dbReference>
<dbReference type="PANTHER" id="PTHR44298:SF1">
    <property type="entry name" value="DNAJ HOMOLOG SUBFAMILY B MEMBER 11"/>
    <property type="match status" value="1"/>
</dbReference>
<dbReference type="InterPro" id="IPR001623">
    <property type="entry name" value="DnaJ_domain"/>
</dbReference>
<dbReference type="SUPFAM" id="SSF49493">
    <property type="entry name" value="HSP40/DnaJ peptide-binding domain"/>
    <property type="match status" value="2"/>
</dbReference>
<dbReference type="SMART" id="SM00271">
    <property type="entry name" value="DnaJ"/>
    <property type="match status" value="1"/>
</dbReference>
<evidence type="ECO:0000256" key="2">
    <source>
        <dbReference type="ARBA" id="ARBA00069674"/>
    </source>
</evidence>
<evidence type="ECO:0000313" key="6">
    <source>
        <dbReference type="Proteomes" id="UP000035681"/>
    </source>
</evidence>
<keyword evidence="6" id="KW-1185">Reference proteome</keyword>
<name>A0A0K0ESD8_STRER</name>
<reference evidence="7" key="1">
    <citation type="submission" date="2015-08" db="UniProtKB">
        <authorList>
            <consortium name="WormBaseParasite"/>
        </authorList>
    </citation>
    <scope>IDENTIFICATION</scope>
</reference>
<proteinExistence type="predicted"/>
<dbReference type="Gene3D" id="2.60.260.20">
    <property type="entry name" value="Urease metallochaperone UreE, N-terminal domain"/>
    <property type="match status" value="2"/>
</dbReference>
<dbReference type="GO" id="GO:0005783">
    <property type="term" value="C:endoplasmic reticulum"/>
    <property type="evidence" value="ECO:0007669"/>
    <property type="project" value="TreeGrafter"/>
</dbReference>
<dbReference type="PRINTS" id="PR00625">
    <property type="entry name" value="JDOMAIN"/>
</dbReference>
<dbReference type="GO" id="GO:0006457">
    <property type="term" value="P:protein folding"/>
    <property type="evidence" value="ECO:0007669"/>
    <property type="project" value="InterPro"/>
</dbReference>
<dbReference type="PANTHER" id="PTHR44298">
    <property type="entry name" value="DNAJ HOMOLOG SUBFAMILY B MEMBER 11"/>
    <property type="match status" value="1"/>
</dbReference>
<dbReference type="InterPro" id="IPR051736">
    <property type="entry name" value="DnaJ-B11-like"/>
</dbReference>
<dbReference type="Proteomes" id="UP000035681">
    <property type="component" value="Unplaced"/>
</dbReference>
<dbReference type="InterPro" id="IPR018253">
    <property type="entry name" value="DnaJ_domain_CS"/>
</dbReference>
<dbReference type="CDD" id="cd10747">
    <property type="entry name" value="DnaJ_C"/>
    <property type="match status" value="1"/>
</dbReference>
<dbReference type="STRING" id="6248.A0A0K0ESD8"/>
<dbReference type="InterPro" id="IPR008971">
    <property type="entry name" value="HSP40/DnaJ_pept-bd"/>
</dbReference>
<dbReference type="Pfam" id="PF01556">
    <property type="entry name" value="DnaJ_C"/>
    <property type="match status" value="1"/>
</dbReference>
<feature type="signal peptide" evidence="4">
    <location>
        <begin position="1"/>
        <end position="27"/>
    </location>
</feature>
<dbReference type="WBParaSite" id="SSTP_0001236700.1">
    <property type="protein sequence ID" value="SSTP_0001236700.1"/>
    <property type="gene ID" value="SSTP_0001236700"/>
</dbReference>
<evidence type="ECO:0000256" key="4">
    <source>
        <dbReference type="SAM" id="SignalP"/>
    </source>
</evidence>
<evidence type="ECO:0000256" key="1">
    <source>
        <dbReference type="ARBA" id="ARBA00022729"/>
    </source>
</evidence>
<organism evidence="7">
    <name type="scientific">Strongyloides stercoralis</name>
    <name type="common">Threadworm</name>
    <dbReference type="NCBI Taxonomy" id="6248"/>
    <lineage>
        <taxon>Eukaryota</taxon>
        <taxon>Metazoa</taxon>
        <taxon>Ecdysozoa</taxon>
        <taxon>Nematoda</taxon>
        <taxon>Chromadorea</taxon>
        <taxon>Rhabditida</taxon>
        <taxon>Tylenchina</taxon>
        <taxon>Panagrolaimomorpha</taxon>
        <taxon>Strongyloidoidea</taxon>
        <taxon>Strongyloididae</taxon>
        <taxon>Strongyloides</taxon>
    </lineage>
</organism>
<dbReference type="AlphaFoldDB" id="A0A0K0ESD8"/>
<dbReference type="PROSITE" id="PS00636">
    <property type="entry name" value="DNAJ_1"/>
    <property type="match status" value="1"/>
</dbReference>
<keyword evidence="1 4" id="KW-0732">Signal</keyword>
<sequence length="360" mass="40874">MFGLPKLSNICTIVLLLFSVLFTIIECGRDFYKILGVPKNANQNQIKKAYRKLAKELHPDRNQGDEGANEKFQDLGAAYEVLSDPKLRKIYDRSGEEGLNRQQQGGGGHDPFSSFFGDFFGGNEQEETINKGADVNVDLWVTLDEVYNGAIINVKRVKSLYKETSGHRQCNCRYEMKTQNMGGGRFQMYQVKVCDQCPNVKLIQEDVDYNIEIERGVEEGTEILHSGDGEPHIEGEAGDLTFKIKIEKHPIFERKGMDLYTNVTISLEQALIGFTFDIKHMDGHKITISREKITWPGARIRKKDEGMPDPTDHTKLGILYITFDVDFPKGALSEEEKKQISEILKQQSFIAKEYNGLQGY</sequence>
<dbReference type="GO" id="GO:0051082">
    <property type="term" value="F:unfolded protein binding"/>
    <property type="evidence" value="ECO:0007669"/>
    <property type="project" value="InterPro"/>
</dbReference>
<dbReference type="SUPFAM" id="SSF46565">
    <property type="entry name" value="Chaperone J-domain"/>
    <property type="match status" value="1"/>
</dbReference>
<dbReference type="FunFam" id="2.60.260.20:FF:000013">
    <property type="entry name" value="DnaJ subfamily B member 11"/>
    <property type="match status" value="1"/>
</dbReference>
<protein>
    <recommendedName>
        <fullName evidence="2">DnaJ homolog dnj-20</fullName>
    </recommendedName>
    <alternativeName>
        <fullName evidence="3">DnaJ domain protein 20</fullName>
    </alternativeName>
</protein>
<dbReference type="Gene3D" id="1.10.287.110">
    <property type="entry name" value="DnaJ domain"/>
    <property type="match status" value="1"/>
</dbReference>
<evidence type="ECO:0000259" key="5">
    <source>
        <dbReference type="PROSITE" id="PS50076"/>
    </source>
</evidence>
<feature type="domain" description="J" evidence="5">
    <location>
        <begin position="30"/>
        <end position="95"/>
    </location>
</feature>
<dbReference type="PROSITE" id="PS50076">
    <property type="entry name" value="DNAJ_2"/>
    <property type="match status" value="1"/>
</dbReference>
<feature type="chain" id="PRO_5005328529" description="DnaJ homolog dnj-20" evidence="4">
    <location>
        <begin position="28"/>
        <end position="360"/>
    </location>
</feature>
<accession>A0A0K0ESD8</accession>